<dbReference type="EMBL" id="PYYB01000001">
    <property type="protein sequence ID" value="PTL59657.1"/>
    <property type="molecule type" value="Genomic_DNA"/>
</dbReference>
<name>A0A2T4UKB8_9ACTN</name>
<dbReference type="AlphaFoldDB" id="A0A2T4UKB8"/>
<keyword evidence="3" id="KW-1185">Reference proteome</keyword>
<dbReference type="Gene3D" id="2.60.40.10">
    <property type="entry name" value="Immunoglobulins"/>
    <property type="match status" value="1"/>
</dbReference>
<organism evidence="2 3">
    <name type="scientific">Paraconexibacter algicola</name>
    <dbReference type="NCBI Taxonomy" id="2133960"/>
    <lineage>
        <taxon>Bacteria</taxon>
        <taxon>Bacillati</taxon>
        <taxon>Actinomycetota</taxon>
        <taxon>Thermoleophilia</taxon>
        <taxon>Solirubrobacterales</taxon>
        <taxon>Paraconexibacteraceae</taxon>
        <taxon>Paraconexibacter</taxon>
    </lineage>
</organism>
<feature type="domain" description="Bacterial repeat" evidence="1">
    <location>
        <begin position="183"/>
        <end position="239"/>
    </location>
</feature>
<gene>
    <name evidence="2" type="ORF">C7Y72_08340</name>
</gene>
<reference evidence="2 3" key="1">
    <citation type="submission" date="2018-03" db="EMBL/GenBank/DDBJ databases">
        <title>Aquarubrobacter algicola gen. nov., sp. nov., a novel actinobacterium isolated from shallow eutrophic lake during the end of cyanobacterial harmful algal blooms.</title>
        <authorList>
            <person name="Chun S.J."/>
        </authorList>
    </citation>
    <scope>NUCLEOTIDE SEQUENCE [LARGE SCALE GENOMIC DNA]</scope>
    <source>
        <strain evidence="2 3">Seoho-28</strain>
    </source>
</reference>
<dbReference type="InterPro" id="IPR044060">
    <property type="entry name" value="Bacterial_rp_domain"/>
</dbReference>
<dbReference type="InterPro" id="IPR013783">
    <property type="entry name" value="Ig-like_fold"/>
</dbReference>
<accession>A0A2T4UKB8</accession>
<comment type="caution">
    <text evidence="2">The sequence shown here is derived from an EMBL/GenBank/DDBJ whole genome shotgun (WGS) entry which is preliminary data.</text>
</comment>
<proteinExistence type="predicted"/>
<dbReference type="RefSeq" id="WP_107568300.1">
    <property type="nucleotide sequence ID" value="NZ_PYYB01000001.1"/>
</dbReference>
<dbReference type="GO" id="GO:0005975">
    <property type="term" value="P:carbohydrate metabolic process"/>
    <property type="evidence" value="ECO:0007669"/>
    <property type="project" value="UniProtKB-ARBA"/>
</dbReference>
<evidence type="ECO:0000313" key="3">
    <source>
        <dbReference type="Proteomes" id="UP000240739"/>
    </source>
</evidence>
<dbReference type="Pfam" id="PF18998">
    <property type="entry name" value="Flg_new_2"/>
    <property type="match status" value="1"/>
</dbReference>
<dbReference type="Proteomes" id="UP000240739">
    <property type="component" value="Unassembled WGS sequence"/>
</dbReference>
<sequence>MTITRPADGATYAQGADIKASFSCADETGGTGIESCTGTVADGASIDTATRGTKTFTVTAVDEAGNSTERTVTYTVADQTRPTIALTRPTDDAAYVVGSDVKARYTCSDETGGTGIASCVGTVADGAAIDTTPGRKTFRVTATDEAGNTLTRTVTYRTTAGLAVTTDGTGSGTVQGDGIDCGNGRTACSLDRDAGSTATLTATAAPDSVFTGWTGACTGTGACTVTLDQARTVTATFTRAVVTPAGTPVSTPTGTTPTKPSCLSRRSFTVTFRVPGTTLRRGTITLFGKTRTLRRTPRGTLFTTVDLRGRPAGTYRIRLTATTAAGTRVTRTAAYRTCAPPRAT</sequence>
<dbReference type="OrthoDB" id="345880at2"/>
<evidence type="ECO:0000259" key="1">
    <source>
        <dbReference type="Pfam" id="PF18998"/>
    </source>
</evidence>
<protein>
    <recommendedName>
        <fullName evidence="1">Bacterial repeat domain-containing protein</fullName>
    </recommendedName>
</protein>
<evidence type="ECO:0000313" key="2">
    <source>
        <dbReference type="EMBL" id="PTL59657.1"/>
    </source>
</evidence>